<feature type="binding site" evidence="10">
    <location>
        <begin position="338"/>
        <end position="341"/>
    </location>
    <ligand>
        <name>GMP</name>
        <dbReference type="ChEBI" id="CHEBI:58115"/>
    </ligand>
</feature>
<keyword evidence="6 10" id="KW-0342">GTP-binding</keyword>
<keyword evidence="5" id="KW-0692">RNA repair</keyword>
<reference evidence="13" key="1">
    <citation type="submission" date="2017-05" db="EMBL/GenBank/DDBJ databases">
        <authorList>
            <person name="Rodrigo-Torres L."/>
            <person name="Arahal R. D."/>
            <person name="Lucena T."/>
        </authorList>
    </citation>
    <scope>NUCLEOTIDE SEQUENCE [LARGE SCALE GENOMIC DNA]</scope>
    <source>
        <strain evidence="13">CECT 8621</strain>
    </source>
</reference>
<dbReference type="GO" id="GO:0006396">
    <property type="term" value="P:RNA processing"/>
    <property type="evidence" value="ECO:0007669"/>
    <property type="project" value="InterPro"/>
</dbReference>
<keyword evidence="13" id="KW-1185">Reference proteome</keyword>
<dbReference type="Gene3D" id="3.90.1860.10">
    <property type="entry name" value="tRNA-splicing ligase RtcB"/>
    <property type="match status" value="1"/>
</dbReference>
<dbReference type="Proteomes" id="UP000202922">
    <property type="component" value="Unassembled WGS sequence"/>
</dbReference>
<dbReference type="EC" id="6.5.1.8" evidence="1"/>
<proteinExistence type="predicted"/>
<dbReference type="GO" id="GO:0170057">
    <property type="term" value="F:RNA ligase (GTP) activity"/>
    <property type="evidence" value="ECO:0007669"/>
    <property type="project" value="UniProtKB-EC"/>
</dbReference>
<feature type="active site" description="GMP-histidine intermediate" evidence="9">
    <location>
        <position position="362"/>
    </location>
</feature>
<accession>A0A238JX76</accession>
<dbReference type="InterPro" id="IPR036025">
    <property type="entry name" value="RtcB-like_sf"/>
</dbReference>
<dbReference type="OrthoDB" id="9802323at2"/>
<dbReference type="GO" id="GO:0042245">
    <property type="term" value="P:RNA repair"/>
    <property type="evidence" value="ECO:0007669"/>
    <property type="project" value="UniProtKB-KW"/>
</dbReference>
<evidence type="ECO:0000256" key="7">
    <source>
        <dbReference type="ARBA" id="ARBA00023211"/>
    </source>
</evidence>
<keyword evidence="3 11" id="KW-0479">Metal-binding</keyword>
<comment type="catalytic activity">
    <reaction evidence="8">
        <text>a 3'-end 3'-phospho-ribonucleotide-RNA + a 5'-end dephospho-ribonucleoside-RNA + GTP = a ribonucleotidyl-ribonucleotide-RNA + GMP + diphosphate</text>
        <dbReference type="Rhea" id="RHEA:68076"/>
        <dbReference type="Rhea" id="RHEA-COMP:10463"/>
        <dbReference type="Rhea" id="RHEA-COMP:13936"/>
        <dbReference type="Rhea" id="RHEA-COMP:17355"/>
        <dbReference type="ChEBI" id="CHEBI:33019"/>
        <dbReference type="ChEBI" id="CHEBI:37565"/>
        <dbReference type="ChEBI" id="CHEBI:58115"/>
        <dbReference type="ChEBI" id="CHEBI:83062"/>
        <dbReference type="ChEBI" id="CHEBI:138284"/>
        <dbReference type="ChEBI" id="CHEBI:173118"/>
        <dbReference type="EC" id="6.5.1.8"/>
    </reaction>
</comment>
<evidence type="ECO:0000256" key="10">
    <source>
        <dbReference type="PIRSR" id="PIRSR601233-2"/>
    </source>
</evidence>
<evidence type="ECO:0000313" key="13">
    <source>
        <dbReference type="Proteomes" id="UP000202922"/>
    </source>
</evidence>
<evidence type="ECO:0000256" key="1">
    <source>
        <dbReference type="ARBA" id="ARBA00012726"/>
    </source>
</evidence>
<evidence type="ECO:0000256" key="3">
    <source>
        <dbReference type="ARBA" id="ARBA00022723"/>
    </source>
</evidence>
<evidence type="ECO:0000256" key="4">
    <source>
        <dbReference type="ARBA" id="ARBA00022741"/>
    </source>
</evidence>
<sequence>MTITGKDLIDFGFEQGPDLGKALEEVRALDLSGDALAQWVAQNKPAPKLRLQDAPAYQINLEAETEAEEDNFAKVTETMDVLMRTPTLRGGAVMPDACPAGPKGTIPVGGVAIAENAIHPGMHSADICCSVMVTEFEDSDPKTVLDAVHKATHFGPGGRMNGQRYTMSPDLYDAFRENPFLNDKKILQAAQEQLGTQGDGNHFAYVGVSKANGTTCLVTHHGSRGPGAGLYKLGMRCAETWRKKLAHGVLKQNAWIPADTNDGEAYWAALQLIRKWTKANHNGIHQAATIFAGGKVRERFWNEHNFVFRKGDLFYHAKGATPIDDEMLPDTNGVQIVPLNMAEPVLLIRSEPNARNLGFAPHGAGRNMSRGAHKRAMGDEAEADIFARETVGLDVRFYSGNVDISELPSAYKPAAKVREQMERFELAELVDEILPYGSIMAGDWERDAPWRLKAAAKHAAKAQEAAA</sequence>
<dbReference type="EMBL" id="FXYE01000001">
    <property type="protein sequence ID" value="SMX35250.1"/>
    <property type="molecule type" value="Genomic_DNA"/>
</dbReference>
<dbReference type="GO" id="GO:0006281">
    <property type="term" value="P:DNA repair"/>
    <property type="evidence" value="ECO:0007669"/>
    <property type="project" value="TreeGrafter"/>
</dbReference>
<name>A0A238JX76_9RHOB</name>
<dbReference type="PANTHER" id="PTHR43749:SF2">
    <property type="entry name" value="RNA-SPLICING LIGASE RTCB"/>
    <property type="match status" value="1"/>
</dbReference>
<evidence type="ECO:0000313" key="12">
    <source>
        <dbReference type="EMBL" id="SMX35250.1"/>
    </source>
</evidence>
<dbReference type="GO" id="GO:0030145">
    <property type="term" value="F:manganese ion binding"/>
    <property type="evidence" value="ECO:0007669"/>
    <property type="project" value="TreeGrafter"/>
</dbReference>
<dbReference type="PANTHER" id="PTHR43749">
    <property type="entry name" value="RNA-SPLICING LIGASE RTCB"/>
    <property type="match status" value="1"/>
</dbReference>
<feature type="binding site" evidence="11">
    <location>
        <position position="202"/>
    </location>
    <ligand>
        <name>Mn(2+)</name>
        <dbReference type="ChEBI" id="CHEBI:29035"/>
        <label>1</label>
    </ligand>
</feature>
<evidence type="ECO:0000256" key="2">
    <source>
        <dbReference type="ARBA" id="ARBA00022598"/>
    </source>
</evidence>
<dbReference type="RefSeq" id="WP_093966805.1">
    <property type="nucleotide sequence ID" value="NZ_FXYE01000001.1"/>
</dbReference>
<evidence type="ECO:0000256" key="6">
    <source>
        <dbReference type="ARBA" id="ARBA00023134"/>
    </source>
</evidence>
<evidence type="ECO:0000256" key="5">
    <source>
        <dbReference type="ARBA" id="ARBA00022800"/>
    </source>
</evidence>
<keyword evidence="7 11" id="KW-0464">Manganese</keyword>
<keyword evidence="2 12" id="KW-0436">Ligase</keyword>
<dbReference type="AlphaFoldDB" id="A0A238JX76"/>
<dbReference type="Pfam" id="PF01139">
    <property type="entry name" value="RtcB"/>
    <property type="match status" value="1"/>
</dbReference>
<gene>
    <name evidence="12" type="primary">rtcB</name>
    <name evidence="12" type="ORF">COL8621_01724</name>
</gene>
<keyword evidence="4 10" id="KW-0547">Nucleotide-binding</keyword>
<dbReference type="GO" id="GO:0005525">
    <property type="term" value="F:GTP binding"/>
    <property type="evidence" value="ECO:0007669"/>
    <property type="project" value="UniProtKB-KW"/>
</dbReference>
<dbReference type="GO" id="GO:0003909">
    <property type="term" value="F:DNA ligase activity"/>
    <property type="evidence" value="ECO:0007669"/>
    <property type="project" value="TreeGrafter"/>
</dbReference>
<comment type="cofactor">
    <cofactor evidence="11">
        <name>Mn(2+)</name>
        <dbReference type="ChEBI" id="CHEBI:29035"/>
    </cofactor>
    <text evidence="11">Binds 2 manganese ions per subunit.</text>
</comment>
<evidence type="ECO:0000256" key="9">
    <source>
        <dbReference type="PIRSR" id="PIRSR601233-1"/>
    </source>
</evidence>
<dbReference type="InterPro" id="IPR001233">
    <property type="entry name" value="RtcB"/>
</dbReference>
<evidence type="ECO:0000256" key="8">
    <source>
        <dbReference type="ARBA" id="ARBA00047746"/>
    </source>
</evidence>
<organism evidence="12 13">
    <name type="scientific">Actibacterium lipolyticum</name>
    <dbReference type="NCBI Taxonomy" id="1524263"/>
    <lineage>
        <taxon>Bacteria</taxon>
        <taxon>Pseudomonadati</taxon>
        <taxon>Pseudomonadota</taxon>
        <taxon>Alphaproteobacteria</taxon>
        <taxon>Rhodobacterales</taxon>
        <taxon>Roseobacteraceae</taxon>
        <taxon>Actibacterium</taxon>
    </lineage>
</organism>
<dbReference type="InterPro" id="IPR052915">
    <property type="entry name" value="RtcB-like"/>
</dbReference>
<feature type="binding site" evidence="11">
    <location>
        <position position="220"/>
    </location>
    <ligand>
        <name>Mn(2+)</name>
        <dbReference type="ChEBI" id="CHEBI:29035"/>
        <label>2</label>
    </ligand>
</feature>
<feature type="binding site" evidence="10">
    <location>
        <begin position="362"/>
        <end position="365"/>
    </location>
    <ligand>
        <name>GMP</name>
        <dbReference type="ChEBI" id="CHEBI:58115"/>
    </ligand>
</feature>
<evidence type="ECO:0000256" key="11">
    <source>
        <dbReference type="PIRSR" id="PIRSR601233-3"/>
    </source>
</evidence>
<protein>
    <recommendedName>
        <fullName evidence="1">3'-phosphate/5'-hydroxy nucleic acid ligase</fullName>
        <ecNumber evidence="1">6.5.1.8</ecNumber>
    </recommendedName>
</protein>
<dbReference type="SUPFAM" id="SSF103365">
    <property type="entry name" value="Hypothetical protein PH1602"/>
    <property type="match status" value="1"/>
</dbReference>